<feature type="non-terminal residue" evidence="3">
    <location>
        <position position="1"/>
    </location>
</feature>
<proteinExistence type="predicted"/>
<name>A0A820L5T2_9BILA</name>
<keyword evidence="2" id="KW-1133">Transmembrane helix</keyword>
<dbReference type="SUPFAM" id="SSF55486">
    <property type="entry name" value="Metalloproteases ('zincins'), catalytic domain"/>
    <property type="match status" value="1"/>
</dbReference>
<feature type="compositionally biased region" description="Polar residues" evidence="1">
    <location>
        <begin position="1"/>
        <end position="15"/>
    </location>
</feature>
<accession>A0A820L5T2</accession>
<feature type="transmembrane region" description="Helical" evidence="2">
    <location>
        <begin position="30"/>
        <end position="51"/>
    </location>
</feature>
<dbReference type="EMBL" id="CAJOBB010018649">
    <property type="protein sequence ID" value="CAF4350989.1"/>
    <property type="molecule type" value="Genomic_DNA"/>
</dbReference>
<feature type="region of interest" description="Disordered" evidence="1">
    <location>
        <begin position="1"/>
        <end position="26"/>
    </location>
</feature>
<dbReference type="PANTHER" id="PTHR11733:SF167">
    <property type="entry name" value="FI17812P1-RELATED"/>
    <property type="match status" value="1"/>
</dbReference>
<protein>
    <submittedName>
        <fullName evidence="3">Uncharacterized protein</fullName>
    </submittedName>
</protein>
<evidence type="ECO:0000313" key="3">
    <source>
        <dbReference type="EMBL" id="CAF4350989.1"/>
    </source>
</evidence>
<organism evidence="3 4">
    <name type="scientific">Adineta steineri</name>
    <dbReference type="NCBI Taxonomy" id="433720"/>
    <lineage>
        <taxon>Eukaryota</taxon>
        <taxon>Metazoa</taxon>
        <taxon>Spiralia</taxon>
        <taxon>Gnathifera</taxon>
        <taxon>Rotifera</taxon>
        <taxon>Eurotatoria</taxon>
        <taxon>Bdelloidea</taxon>
        <taxon>Adinetida</taxon>
        <taxon>Adinetidae</taxon>
        <taxon>Adineta</taxon>
    </lineage>
</organism>
<dbReference type="PANTHER" id="PTHR11733">
    <property type="entry name" value="ZINC METALLOPROTEASE FAMILY M13 NEPRILYSIN-RELATED"/>
    <property type="match status" value="1"/>
</dbReference>
<evidence type="ECO:0000256" key="2">
    <source>
        <dbReference type="SAM" id="Phobius"/>
    </source>
</evidence>
<gene>
    <name evidence="3" type="ORF">KXQ929_LOCUS48262</name>
</gene>
<dbReference type="GO" id="GO:0004222">
    <property type="term" value="F:metalloendopeptidase activity"/>
    <property type="evidence" value="ECO:0007669"/>
    <property type="project" value="InterPro"/>
</dbReference>
<dbReference type="GO" id="GO:0005886">
    <property type="term" value="C:plasma membrane"/>
    <property type="evidence" value="ECO:0007669"/>
    <property type="project" value="TreeGrafter"/>
</dbReference>
<dbReference type="InterPro" id="IPR000718">
    <property type="entry name" value="Peptidase_M13"/>
</dbReference>
<dbReference type="Proteomes" id="UP000663868">
    <property type="component" value="Unassembled WGS sequence"/>
</dbReference>
<keyword evidence="2" id="KW-0812">Transmembrane</keyword>
<sequence length="115" mass="13080">MHTDSDASTIYTPFHQSQSSKSNKDRSSRLFGIITILLLISIIILLIFYAIEQNKSRDQQNIITVKDTNDVCLSPYCIKAANYLLESIDETIDPCEDFYQFACGTWLKNTPVPPE</sequence>
<dbReference type="AlphaFoldDB" id="A0A820L5T2"/>
<evidence type="ECO:0000313" key="4">
    <source>
        <dbReference type="Proteomes" id="UP000663868"/>
    </source>
</evidence>
<dbReference type="PROSITE" id="PS51885">
    <property type="entry name" value="NEPRILYSIN"/>
    <property type="match status" value="1"/>
</dbReference>
<reference evidence="3" key="1">
    <citation type="submission" date="2021-02" db="EMBL/GenBank/DDBJ databases">
        <authorList>
            <person name="Nowell W R."/>
        </authorList>
    </citation>
    <scope>NUCLEOTIDE SEQUENCE</scope>
</reference>
<evidence type="ECO:0000256" key="1">
    <source>
        <dbReference type="SAM" id="MobiDB-lite"/>
    </source>
</evidence>
<comment type="caution">
    <text evidence="3">The sequence shown here is derived from an EMBL/GenBank/DDBJ whole genome shotgun (WGS) entry which is preliminary data.</text>
</comment>
<dbReference type="GO" id="GO:0016485">
    <property type="term" value="P:protein processing"/>
    <property type="evidence" value="ECO:0007669"/>
    <property type="project" value="TreeGrafter"/>
</dbReference>
<dbReference type="InterPro" id="IPR024079">
    <property type="entry name" value="MetalloPept_cat_dom_sf"/>
</dbReference>
<keyword evidence="2" id="KW-0472">Membrane</keyword>
<dbReference type="Gene3D" id="3.40.390.10">
    <property type="entry name" value="Collagenase (Catalytic Domain)"/>
    <property type="match status" value="1"/>
</dbReference>